<dbReference type="GO" id="GO:1990351">
    <property type="term" value="C:transporter complex"/>
    <property type="evidence" value="ECO:0007669"/>
    <property type="project" value="TreeGrafter"/>
</dbReference>
<dbReference type="AlphaFoldDB" id="A0A7G5XC77"/>
<feature type="compositionally biased region" description="Basic and acidic residues" evidence="1">
    <location>
        <begin position="783"/>
        <end position="810"/>
    </location>
</feature>
<keyword evidence="4" id="KW-1185">Reference proteome</keyword>
<dbReference type="InterPro" id="IPR045659">
    <property type="entry name" value="LptD_2"/>
</dbReference>
<feature type="domain" description="LPS-assembly protein LptD central" evidence="2">
    <location>
        <begin position="278"/>
        <end position="744"/>
    </location>
</feature>
<dbReference type="RefSeq" id="WP_182801345.1">
    <property type="nucleotide sequence ID" value="NZ_CP060007.1"/>
</dbReference>
<evidence type="ECO:0000259" key="2">
    <source>
        <dbReference type="Pfam" id="PF19838"/>
    </source>
</evidence>
<gene>
    <name evidence="3" type="ORF">H4075_13410</name>
</gene>
<evidence type="ECO:0000313" key="4">
    <source>
        <dbReference type="Proteomes" id="UP000515344"/>
    </source>
</evidence>
<name>A0A7G5XC77_9BACT</name>
<dbReference type="Proteomes" id="UP000515344">
    <property type="component" value="Chromosome"/>
</dbReference>
<proteinExistence type="predicted"/>
<evidence type="ECO:0000313" key="3">
    <source>
        <dbReference type="EMBL" id="QNA43080.1"/>
    </source>
</evidence>
<sequence length="942" mass="106970">MQLWLFLSPPYMFQRRKVNHKSVFITAVAALLLYGLTVSGRSAFHSSSHFLQALTFAVADTTPVKPKKQPITKPALQTREGAAAQQNRMLIDTVPVKKDSVNLVDSLQRKDSLVQKIDTFDFKLSKDSIDAPVDFEAEDSMVIDIPGKQIFLYNKASVKFKDVALDASVIRLDQPTQILTAFSIKDSTGKPIGVPAFKQGESAFTSDTIRYNFKTQRGLTIGTYTQEGEMFIYGEKVKRISPTVFFAEKARFTSCNYDTPHFAFKARKVKFISNKVAVTGLVRPEFENVPIPLGLPFGLFPMKQGRRTGLLPPQPVANDQLGFGLEGLGYYKTVGEYWDATIRANIYSYGSYSLFLSPTYRKRYRYNGGFNISYLNTKIGFKGDPDYVPPNRNFSVQWNHSLDGKARPGQSFSASVNVATSLFNRYFPNNASQNFNNTLQSSIAYQRTWAGKPFNLSVTANHNQNTNQKQYNISLPDIGFTVNTLYPFQKKEFVGTPKWYEKLGVSYNGTFRNQVSFTDSTFTLKHLLDTATWSARHSIPIQLSLPALGPLQVGPAISYDETWHSRTFVRRWNPATKSVETVSEKGFYQERQMSFGLNFSTAVFGKLDFKKGNVKALRHVIRPTFGLGYRPDMNRSKWYRAQVDSTGRELWFDKFNGSQAANIPDGRSGSINLSIDNNLEMKVRDKKDTSEAADKKVRLIDGFGVSTSYNMLADSFALSDFNFYLRSNLFEKISLTAGANVSPYQVDPKTGFRKREYAWQADKFSLGRFTSGFVSVSTQFKSKPKDEKKEKEKQESERNRRNNGDYDEQSRELNAIQRNPGEFADFNIPWSLSFSYSLNLNRQLKLDYSGFETLITQSVNFNGDFNLTEKWKVQANGTFDIQTKTLQYLTTSISRDLHCWQLAINVTPVGIYRSFSISINPKSGLLRDLRINRSKFFYNLPQ</sequence>
<dbReference type="KEGG" id="lacs:H4075_13410"/>
<dbReference type="Pfam" id="PF19838">
    <property type="entry name" value="LptD_2"/>
    <property type="match status" value="1"/>
</dbReference>
<reference evidence="4" key="1">
    <citation type="submission" date="2020-08" db="EMBL/GenBank/DDBJ databases">
        <title>Lacibacter sp. S13-6-6 genome sequencing.</title>
        <authorList>
            <person name="Jin L."/>
        </authorList>
    </citation>
    <scope>NUCLEOTIDE SEQUENCE [LARGE SCALE GENOMIC DNA]</scope>
    <source>
        <strain evidence="4">S13-6-6</strain>
    </source>
</reference>
<dbReference type="PANTHER" id="PTHR30189">
    <property type="entry name" value="LPS-ASSEMBLY PROTEIN"/>
    <property type="match status" value="1"/>
</dbReference>
<protein>
    <submittedName>
        <fullName evidence="3">LPS-assembly protein LptD</fullName>
    </submittedName>
</protein>
<organism evidence="3 4">
    <name type="scientific">Lacibacter sediminis</name>
    <dbReference type="NCBI Taxonomy" id="2760713"/>
    <lineage>
        <taxon>Bacteria</taxon>
        <taxon>Pseudomonadati</taxon>
        <taxon>Bacteroidota</taxon>
        <taxon>Chitinophagia</taxon>
        <taxon>Chitinophagales</taxon>
        <taxon>Chitinophagaceae</taxon>
        <taxon>Lacibacter</taxon>
    </lineage>
</organism>
<evidence type="ECO:0000256" key="1">
    <source>
        <dbReference type="SAM" id="MobiDB-lite"/>
    </source>
</evidence>
<feature type="region of interest" description="Disordered" evidence="1">
    <location>
        <begin position="781"/>
        <end position="810"/>
    </location>
</feature>
<dbReference type="PANTHER" id="PTHR30189:SF1">
    <property type="entry name" value="LPS-ASSEMBLY PROTEIN LPTD"/>
    <property type="match status" value="1"/>
</dbReference>
<accession>A0A7G5XC77</accession>
<dbReference type="GO" id="GO:0009279">
    <property type="term" value="C:cell outer membrane"/>
    <property type="evidence" value="ECO:0007669"/>
    <property type="project" value="TreeGrafter"/>
</dbReference>
<dbReference type="EMBL" id="CP060007">
    <property type="protein sequence ID" value="QNA43080.1"/>
    <property type="molecule type" value="Genomic_DNA"/>
</dbReference>
<dbReference type="InterPro" id="IPR050218">
    <property type="entry name" value="LptD"/>
</dbReference>